<dbReference type="Proteomes" id="UP000092730">
    <property type="component" value="Chromosome 1"/>
</dbReference>
<name>A0A1B9GC20_9TREE</name>
<evidence type="ECO:0000313" key="2">
    <source>
        <dbReference type="EMBL" id="WVW79402.1"/>
    </source>
</evidence>
<proteinExistence type="predicted"/>
<reference evidence="2" key="4">
    <citation type="submission" date="2024-02" db="EMBL/GenBank/DDBJ databases">
        <title>Comparative genomics of Cryptococcus and Kwoniella reveals pathogenesis evolution and contrasting modes of karyotype evolution via chromosome fusion or intercentromeric recombination.</title>
        <authorList>
            <person name="Coelho M.A."/>
            <person name="David-Palma M."/>
            <person name="Shea T."/>
            <person name="Bowers K."/>
            <person name="McGinley-Smith S."/>
            <person name="Mohammad A.W."/>
            <person name="Gnirke A."/>
            <person name="Yurkov A.M."/>
            <person name="Nowrousian M."/>
            <person name="Sun S."/>
            <person name="Cuomo C.A."/>
            <person name="Heitman J."/>
        </authorList>
    </citation>
    <scope>NUCLEOTIDE SEQUENCE</scope>
    <source>
        <strain evidence="2">CBS 10118</strain>
    </source>
</reference>
<protein>
    <submittedName>
        <fullName evidence="1">Uncharacterized protein</fullName>
    </submittedName>
</protein>
<keyword evidence="3" id="KW-1185">Reference proteome</keyword>
<dbReference type="AlphaFoldDB" id="A0A1B9GC20"/>
<dbReference type="GeneID" id="30204453"/>
<reference evidence="1" key="3">
    <citation type="submission" date="2014-01" db="EMBL/GenBank/DDBJ databases">
        <title>Evolution of pathogenesis and genome organization in the Tremellales.</title>
        <authorList>
            <person name="Cuomo C."/>
            <person name="Litvintseva A."/>
            <person name="Heitman J."/>
            <person name="Chen Y."/>
            <person name="Sun S."/>
            <person name="Springer D."/>
            <person name="Dromer F."/>
            <person name="Young S."/>
            <person name="Zeng Q."/>
            <person name="Chapman S."/>
            <person name="Gujja S."/>
            <person name="Saif S."/>
            <person name="Birren B."/>
        </authorList>
    </citation>
    <scope>NUCLEOTIDE SEQUENCE</scope>
    <source>
        <strain evidence="1">CBS 10118</strain>
    </source>
</reference>
<sequence>MDVSCSLEELSSAEREDQYKDILKGLIDLKPRLNEKSDRFLQNVLSYPKIQYYFLTIRDGLCTPLNLEMIVPYSLDKTSWEILEFASPYVLALDLEFEPHDHSSSQMARFDEINWEGMINLQELVLQIHRSSSSYPISSEPSTSQEYLHIYPSSPGKGLRHYTLSLIYDEPLRNLELQSIHEHEIKFVRSIARYFFNFFDPYNQPRVAVEVRSSGDEEFPSLMLDEFEQQLQVCLVDEVGRLIRENQKREEALVRFWA</sequence>
<evidence type="ECO:0000313" key="3">
    <source>
        <dbReference type="Proteomes" id="UP000092730"/>
    </source>
</evidence>
<dbReference type="RefSeq" id="XP_019049636.1">
    <property type="nucleotide sequence ID" value="XM_019186758.1"/>
</dbReference>
<dbReference type="VEuPathDB" id="FungiDB:I302_00054"/>
<reference evidence="2" key="2">
    <citation type="submission" date="2013-07" db="EMBL/GenBank/DDBJ databases">
        <authorList>
            <consortium name="The Broad Institute Genome Sequencing Platform"/>
            <person name="Cuomo C."/>
            <person name="Litvintseva A."/>
            <person name="Chen Y."/>
            <person name="Heitman J."/>
            <person name="Sun S."/>
            <person name="Springer D."/>
            <person name="Dromer F."/>
            <person name="Young S.K."/>
            <person name="Zeng Q."/>
            <person name="Gargeya S."/>
            <person name="Fitzgerald M."/>
            <person name="Abouelleil A."/>
            <person name="Alvarado L."/>
            <person name="Berlin A.M."/>
            <person name="Chapman S.B."/>
            <person name="Dewar J."/>
            <person name="Goldberg J."/>
            <person name="Griggs A."/>
            <person name="Gujja S."/>
            <person name="Hansen M."/>
            <person name="Howarth C."/>
            <person name="Imamovic A."/>
            <person name="Larimer J."/>
            <person name="McCowan C."/>
            <person name="Murphy C."/>
            <person name="Pearson M."/>
            <person name="Priest M."/>
            <person name="Roberts A."/>
            <person name="Saif S."/>
            <person name="Shea T."/>
            <person name="Sykes S."/>
            <person name="Wortman J."/>
            <person name="Nusbaum C."/>
            <person name="Birren B."/>
        </authorList>
    </citation>
    <scope>NUCLEOTIDE SEQUENCE</scope>
    <source>
        <strain evidence="2">CBS 10118</strain>
    </source>
</reference>
<evidence type="ECO:0000313" key="1">
    <source>
        <dbReference type="EMBL" id="OCF28566.1"/>
    </source>
</evidence>
<dbReference type="EMBL" id="KI894018">
    <property type="protein sequence ID" value="OCF28566.1"/>
    <property type="molecule type" value="Genomic_DNA"/>
</dbReference>
<dbReference type="EMBL" id="CP144541">
    <property type="protein sequence ID" value="WVW79402.1"/>
    <property type="molecule type" value="Genomic_DNA"/>
</dbReference>
<accession>A0A1B9GC20</accession>
<gene>
    <name evidence="1" type="ORF">I302_00054</name>
    <name evidence="2" type="ORF">I302_101371</name>
</gene>
<reference evidence="1" key="1">
    <citation type="submission" date="2013-07" db="EMBL/GenBank/DDBJ databases">
        <title>The Genome Sequence of Cryptococcus bestiolae CBS10118.</title>
        <authorList>
            <consortium name="The Broad Institute Genome Sequencing Platform"/>
            <person name="Cuomo C."/>
            <person name="Litvintseva A."/>
            <person name="Chen Y."/>
            <person name="Heitman J."/>
            <person name="Sun S."/>
            <person name="Springer D."/>
            <person name="Dromer F."/>
            <person name="Young S.K."/>
            <person name="Zeng Q."/>
            <person name="Gargeya S."/>
            <person name="Fitzgerald M."/>
            <person name="Abouelleil A."/>
            <person name="Alvarado L."/>
            <person name="Berlin A.M."/>
            <person name="Chapman S.B."/>
            <person name="Dewar J."/>
            <person name="Goldberg J."/>
            <person name="Griggs A."/>
            <person name="Gujja S."/>
            <person name="Hansen M."/>
            <person name="Howarth C."/>
            <person name="Imamovic A."/>
            <person name="Larimer J."/>
            <person name="McCowan C."/>
            <person name="Murphy C."/>
            <person name="Pearson M."/>
            <person name="Priest M."/>
            <person name="Roberts A."/>
            <person name="Saif S."/>
            <person name="Shea T."/>
            <person name="Sykes S."/>
            <person name="Wortman J."/>
            <person name="Nusbaum C."/>
            <person name="Birren B."/>
        </authorList>
    </citation>
    <scope>NUCLEOTIDE SEQUENCE [LARGE SCALE GENOMIC DNA]</scope>
    <source>
        <strain evidence="1">CBS 10118</strain>
    </source>
</reference>
<dbReference type="KEGG" id="kbi:30204453"/>
<organism evidence="1">
    <name type="scientific">Kwoniella bestiolae CBS 10118</name>
    <dbReference type="NCBI Taxonomy" id="1296100"/>
    <lineage>
        <taxon>Eukaryota</taxon>
        <taxon>Fungi</taxon>
        <taxon>Dikarya</taxon>
        <taxon>Basidiomycota</taxon>
        <taxon>Agaricomycotina</taxon>
        <taxon>Tremellomycetes</taxon>
        <taxon>Tremellales</taxon>
        <taxon>Cryptococcaceae</taxon>
        <taxon>Kwoniella</taxon>
    </lineage>
</organism>